<comment type="caution">
    <text evidence="4">The sequence shown here is derived from an EMBL/GenBank/DDBJ whole genome shotgun (WGS) entry which is preliminary data.</text>
</comment>
<evidence type="ECO:0000256" key="1">
    <source>
        <dbReference type="ARBA" id="ARBA00004328"/>
    </source>
</evidence>
<dbReference type="Pfam" id="PF12571">
    <property type="entry name" value="Phage_tail_fib"/>
    <property type="match status" value="1"/>
</dbReference>
<dbReference type="InterPro" id="IPR005068">
    <property type="entry name" value="Phage_lambda_Stf-r2"/>
</dbReference>
<dbReference type="EMBL" id="JBIXKD010000006">
    <property type="protein sequence ID" value="MFJ5321083.1"/>
    <property type="molecule type" value="Genomic_DNA"/>
</dbReference>
<dbReference type="Pfam" id="PF03406">
    <property type="entry name" value="Phage_fiber_2"/>
    <property type="match status" value="1"/>
</dbReference>
<proteinExistence type="predicted"/>
<dbReference type="InterPro" id="IPR051934">
    <property type="entry name" value="Phage_Tail_Fiber_Structural"/>
</dbReference>
<dbReference type="PANTHER" id="PTHR35191">
    <property type="entry name" value="PROPHAGE SIDE TAIL FIBER PROTEIN HOMOLOG STFQ-RELATED"/>
    <property type="match status" value="1"/>
</dbReference>
<evidence type="ECO:0000259" key="3">
    <source>
        <dbReference type="Pfam" id="PF12571"/>
    </source>
</evidence>
<keyword evidence="2" id="KW-0945">Host-virus interaction</keyword>
<evidence type="ECO:0000256" key="2">
    <source>
        <dbReference type="ARBA" id="ARBA00022581"/>
    </source>
</evidence>
<accession>A0ABW8FW84</accession>
<reference evidence="4 5" key="1">
    <citation type="submission" date="2024-10" db="EMBL/GenBank/DDBJ databases">
        <authorList>
            <person name="Lu C.-H."/>
        </authorList>
    </citation>
    <scope>NUCLEOTIDE SEQUENCE [LARGE SCALE GENOMIC DNA]</scope>
    <source>
        <strain evidence="4 5">22QBSP01-2</strain>
    </source>
</reference>
<comment type="subcellular location">
    <subcellularLocation>
        <location evidence="1">Virion</location>
    </subcellularLocation>
</comment>
<dbReference type="PANTHER" id="PTHR35191:SF1">
    <property type="entry name" value="PROPHAGE SIDE TAIL FIBER PROTEIN HOMOLOG STFQ-RELATED"/>
    <property type="match status" value="1"/>
</dbReference>
<dbReference type="RefSeq" id="WP_245394231.1">
    <property type="nucleotide sequence ID" value="NZ_CP046377.1"/>
</dbReference>
<evidence type="ECO:0000313" key="5">
    <source>
        <dbReference type="Proteomes" id="UP001617714"/>
    </source>
</evidence>
<feature type="domain" description="Phage tail fibre protein N-terminal" evidence="3">
    <location>
        <begin position="1"/>
        <end position="149"/>
    </location>
</feature>
<gene>
    <name evidence="4" type="ORF">ACIPSN_06795</name>
</gene>
<dbReference type="InterPro" id="IPR022225">
    <property type="entry name" value="Phage_tail_fibre_N"/>
</dbReference>
<name>A0ABW8FW84_9GAMM</name>
<protein>
    <submittedName>
        <fullName evidence="4">Phage tail protein</fullName>
    </submittedName>
</protein>
<sequence length="604" mass="62418">MSATYFALLTNIGAAKLANATTLGSRLNITRMAVGDGGGVLPTPNPAQTKLINEKRRAALNNLSIDPKNPSQIIAEQVIPENEGGWWVREVGLFDDDGNLIAVANCPETYKPLLQQGSGRIQTVRMILIVSSTDAVTLKIDPAVVLATRGYVDEALAEHEKSRKHPDGTLTAKGFVQLSNATSSDSETLAATPKAVKAANDNANGRVPSGRRVNGKALTADITLGAGDVGAYTKLETDTAVSVAVAAANTAATAAANANTNANGRVPSGRTVNGKALSADIALGAGDVGAYTKAETDTRVAAAANAAASANTNANGRVPSGRTVNGKALSADIVLGAGDVGAYTKAETDTRVTAVTTAANNAATAAANANTNANGRVPSGRTVNGKALSADIALSAGDVGALTDTQAAQKYALRSIKINGKPLSADVNLLAGDIDTWNKTESDGRFLMKSATAAAATRLANPRKINGVVFDGTADINLTPENLGFGEVWFSERRRMILNEQIIIEHRISELNVDSCVTDVMIVCVADSENYKAGDVLMCPAGLISIAGASRYLPLTAGISTTHIQFNVPNRGLFGCDKLSGGGIVIGTQNEMNNWVAVLKIIKF</sequence>
<keyword evidence="5" id="KW-1185">Reference proteome</keyword>
<organism evidence="4 5">
    <name type="scientific">Pectobacterium parvum</name>
    <dbReference type="NCBI Taxonomy" id="2778550"/>
    <lineage>
        <taxon>Bacteria</taxon>
        <taxon>Pseudomonadati</taxon>
        <taxon>Pseudomonadota</taxon>
        <taxon>Gammaproteobacteria</taxon>
        <taxon>Enterobacterales</taxon>
        <taxon>Pectobacteriaceae</taxon>
        <taxon>Pectobacterium</taxon>
    </lineage>
</organism>
<dbReference type="Proteomes" id="UP001617714">
    <property type="component" value="Unassembled WGS sequence"/>
</dbReference>
<evidence type="ECO:0000313" key="4">
    <source>
        <dbReference type="EMBL" id="MFJ5321083.1"/>
    </source>
</evidence>